<dbReference type="InterPro" id="IPR035376">
    <property type="entry name" value="NigD_C"/>
</dbReference>
<dbReference type="EMBL" id="DWZI01000056">
    <property type="protein sequence ID" value="HJA86718.1"/>
    <property type="molecule type" value="Genomic_DNA"/>
</dbReference>
<dbReference type="Gene3D" id="2.60.40.2370">
    <property type="entry name" value="NigD-like, C-terminal beta sandwich domain"/>
    <property type="match status" value="1"/>
</dbReference>
<name>A0A9D2KW30_9BACE</name>
<accession>A0A9D2KW30</accession>
<evidence type="ECO:0000256" key="1">
    <source>
        <dbReference type="SAM" id="SignalP"/>
    </source>
</evidence>
<dbReference type="InterPro" id="IPR038143">
    <property type="entry name" value="NigD-like_C_dom_sf"/>
</dbReference>
<organism evidence="3 4">
    <name type="scientific">Candidatus Bacteroides avicola</name>
    <dbReference type="NCBI Taxonomy" id="2838468"/>
    <lineage>
        <taxon>Bacteria</taxon>
        <taxon>Pseudomonadati</taxon>
        <taxon>Bacteroidota</taxon>
        <taxon>Bacteroidia</taxon>
        <taxon>Bacteroidales</taxon>
        <taxon>Bacteroidaceae</taxon>
        <taxon>Bacteroides</taxon>
    </lineage>
</organism>
<evidence type="ECO:0000259" key="2">
    <source>
        <dbReference type="Pfam" id="PF17415"/>
    </source>
</evidence>
<evidence type="ECO:0000313" key="3">
    <source>
        <dbReference type="EMBL" id="HJA86718.1"/>
    </source>
</evidence>
<proteinExistence type="predicted"/>
<dbReference type="Proteomes" id="UP000823862">
    <property type="component" value="Unassembled WGS sequence"/>
</dbReference>
<feature type="signal peptide" evidence="1">
    <location>
        <begin position="1"/>
        <end position="19"/>
    </location>
</feature>
<dbReference type="Gene3D" id="2.40.50.500">
    <property type="entry name" value="NigD-like N-terminal OB domain"/>
    <property type="match status" value="1"/>
</dbReference>
<comment type="caution">
    <text evidence="3">The sequence shown here is derived from an EMBL/GenBank/DDBJ whole genome shotgun (WGS) entry which is preliminary data.</text>
</comment>
<dbReference type="AlphaFoldDB" id="A0A9D2KW30"/>
<feature type="domain" description="NigD-like C-terminal" evidence="2">
    <location>
        <begin position="112"/>
        <end position="222"/>
    </location>
</feature>
<gene>
    <name evidence="3" type="ORF">H9950_11130</name>
</gene>
<reference evidence="3" key="2">
    <citation type="submission" date="2021-04" db="EMBL/GenBank/DDBJ databases">
        <authorList>
            <person name="Gilroy R."/>
        </authorList>
    </citation>
    <scope>NUCLEOTIDE SEQUENCE</scope>
    <source>
        <strain evidence="3">ChiHjej12B11-9795</strain>
    </source>
</reference>
<feature type="chain" id="PRO_5039162345" description="NigD-like C-terminal domain-containing protein" evidence="1">
    <location>
        <begin position="20"/>
        <end position="226"/>
    </location>
</feature>
<keyword evidence="1" id="KW-0732">Signal</keyword>
<reference evidence="3" key="1">
    <citation type="journal article" date="2021" name="PeerJ">
        <title>Extensive microbial diversity within the chicken gut microbiome revealed by metagenomics and culture.</title>
        <authorList>
            <person name="Gilroy R."/>
            <person name="Ravi A."/>
            <person name="Getino M."/>
            <person name="Pursley I."/>
            <person name="Horton D.L."/>
            <person name="Alikhan N.F."/>
            <person name="Baker D."/>
            <person name="Gharbi K."/>
            <person name="Hall N."/>
            <person name="Watson M."/>
            <person name="Adriaenssens E.M."/>
            <person name="Foster-Nyarko E."/>
            <person name="Jarju S."/>
            <person name="Secka A."/>
            <person name="Antonio M."/>
            <person name="Oren A."/>
            <person name="Chaudhuri R.R."/>
            <person name="La Ragione R."/>
            <person name="Hildebrand F."/>
            <person name="Pallen M.J."/>
        </authorList>
    </citation>
    <scope>NUCLEOTIDE SEQUENCE</scope>
    <source>
        <strain evidence="3">ChiHjej12B11-9795</strain>
    </source>
</reference>
<sequence length="226" mass="24710">MHGSLRKLLMLPAALLLWAACSDDDYHYPSVSLEYLTARSNSAGTLETVLTDGGGLYAVLNEVTAPNRAADSTLRIIANYACELADNGDTTGVLLYSASTVVSPVPQPAAAFAGGVKTDPASVLSIWMGLDYLNVVLEIKGTDATHAFHFVEDKVEGGEEEAHREVALTLYHDAADDPPYYTRRAYLSVPLCSYITDQTESLTVRFSLQNEEDETETYTFDYLPRR</sequence>
<evidence type="ECO:0000313" key="4">
    <source>
        <dbReference type="Proteomes" id="UP000823862"/>
    </source>
</evidence>
<dbReference type="Pfam" id="PF17415">
    <property type="entry name" value="NigD_C"/>
    <property type="match status" value="1"/>
</dbReference>
<protein>
    <recommendedName>
        <fullName evidence="2">NigD-like C-terminal domain-containing protein</fullName>
    </recommendedName>
</protein>
<dbReference type="PROSITE" id="PS51257">
    <property type="entry name" value="PROKAR_LIPOPROTEIN"/>
    <property type="match status" value="1"/>
</dbReference>
<dbReference type="InterPro" id="IPR038179">
    <property type="entry name" value="NigD-like_N_sf"/>
</dbReference>